<feature type="compositionally biased region" description="Basic and acidic residues" evidence="1">
    <location>
        <begin position="365"/>
        <end position="389"/>
    </location>
</feature>
<keyword evidence="3" id="KW-1185">Reference proteome</keyword>
<sequence length="410" mass="45681">MKRRMERLHGLEKVKRDGQAWMAECMADRGRGTETGRNGDGGWRLSNRSKRAVPLAYISVRRGTRTRSSTHPRISTAQVEQGQGQGQSRPGGRGGDRAKNGMGQAIDHRPTFIPVTESRRPCRCLLLNKPRERRNLFGGDGGGGGCSVLARADALWSCLYFAALWLRRVYDRPKTAPAMTMGGAMANINLLFFGFPPRPCSFITALLNNKYQTDFKKPCRQVGRVKHLPLVQCDVRTSSAHRPRHCPGSASIVRLCFCVTIPFSYSYFVKYLRWLPTASYFRPTGKEKTCLPALDFHQSAMPLRRLDRGTKPGKTYSQGHAPGPIAPSRREKKNVPHTPWGRAGLGWFVPGSSRLLAMARPCRNHEAGRSMGEDRRGDGEGQPAERDLQTRQPVEAVMGNGQRTTNRARG</sequence>
<evidence type="ECO:0000313" key="3">
    <source>
        <dbReference type="Proteomes" id="UP000717696"/>
    </source>
</evidence>
<feature type="compositionally biased region" description="Polar residues" evidence="1">
    <location>
        <begin position="401"/>
        <end position="410"/>
    </location>
</feature>
<evidence type="ECO:0000256" key="1">
    <source>
        <dbReference type="SAM" id="MobiDB-lite"/>
    </source>
</evidence>
<proteinExistence type="predicted"/>
<dbReference type="AlphaFoldDB" id="A0A9P9FJ36"/>
<dbReference type="EMBL" id="JAGMUU010000001">
    <property type="protein sequence ID" value="KAH7162433.1"/>
    <property type="molecule type" value="Genomic_DNA"/>
</dbReference>
<feature type="compositionally biased region" description="Polar residues" evidence="1">
    <location>
        <begin position="71"/>
        <end position="80"/>
    </location>
</feature>
<reference evidence="2" key="1">
    <citation type="journal article" date="2021" name="Nat. Commun.">
        <title>Genetic determinants of endophytism in the Arabidopsis root mycobiome.</title>
        <authorList>
            <person name="Mesny F."/>
            <person name="Miyauchi S."/>
            <person name="Thiergart T."/>
            <person name="Pickel B."/>
            <person name="Atanasova L."/>
            <person name="Karlsson M."/>
            <person name="Huettel B."/>
            <person name="Barry K.W."/>
            <person name="Haridas S."/>
            <person name="Chen C."/>
            <person name="Bauer D."/>
            <person name="Andreopoulos W."/>
            <person name="Pangilinan J."/>
            <person name="LaButti K."/>
            <person name="Riley R."/>
            <person name="Lipzen A."/>
            <person name="Clum A."/>
            <person name="Drula E."/>
            <person name="Henrissat B."/>
            <person name="Kohler A."/>
            <person name="Grigoriev I.V."/>
            <person name="Martin F.M."/>
            <person name="Hacquard S."/>
        </authorList>
    </citation>
    <scope>NUCLEOTIDE SEQUENCE</scope>
    <source>
        <strain evidence="2">MPI-CAGE-AT-0021</strain>
    </source>
</reference>
<dbReference type="Proteomes" id="UP000717696">
    <property type="component" value="Unassembled WGS sequence"/>
</dbReference>
<feature type="region of interest" description="Disordered" evidence="1">
    <location>
        <begin position="60"/>
        <end position="104"/>
    </location>
</feature>
<accession>A0A9P9FJ36</accession>
<feature type="region of interest" description="Disordered" evidence="1">
    <location>
        <begin position="309"/>
        <end position="337"/>
    </location>
</feature>
<name>A0A9P9FJ36_9HYPO</name>
<feature type="region of interest" description="Disordered" evidence="1">
    <location>
        <begin position="365"/>
        <end position="410"/>
    </location>
</feature>
<feature type="compositionally biased region" description="Gly residues" evidence="1">
    <location>
        <begin position="83"/>
        <end position="93"/>
    </location>
</feature>
<protein>
    <submittedName>
        <fullName evidence="2">Uncharacterized protein</fullName>
    </submittedName>
</protein>
<comment type="caution">
    <text evidence="2">The sequence shown here is derived from an EMBL/GenBank/DDBJ whole genome shotgun (WGS) entry which is preliminary data.</text>
</comment>
<dbReference type="OrthoDB" id="10649175at2759"/>
<evidence type="ECO:0000313" key="2">
    <source>
        <dbReference type="EMBL" id="KAH7162433.1"/>
    </source>
</evidence>
<organism evidence="2 3">
    <name type="scientific">Dactylonectria estremocensis</name>
    <dbReference type="NCBI Taxonomy" id="1079267"/>
    <lineage>
        <taxon>Eukaryota</taxon>
        <taxon>Fungi</taxon>
        <taxon>Dikarya</taxon>
        <taxon>Ascomycota</taxon>
        <taxon>Pezizomycotina</taxon>
        <taxon>Sordariomycetes</taxon>
        <taxon>Hypocreomycetidae</taxon>
        <taxon>Hypocreales</taxon>
        <taxon>Nectriaceae</taxon>
        <taxon>Dactylonectria</taxon>
    </lineage>
</organism>
<gene>
    <name evidence="2" type="ORF">B0J13DRAFT_633440</name>
</gene>